<name>A0ABC9XDQ2_GRUJA</name>
<dbReference type="Pfam" id="PF13520">
    <property type="entry name" value="AA_permease_2"/>
    <property type="match status" value="2"/>
</dbReference>
<dbReference type="FunFam" id="1.20.1740.10:FF:000092">
    <property type="entry name" value="Putative L-type amino acid transporter 1-like protein MLAS"/>
    <property type="match status" value="1"/>
</dbReference>
<evidence type="ECO:0000256" key="3">
    <source>
        <dbReference type="ARBA" id="ARBA00022692"/>
    </source>
</evidence>
<comment type="subcellular location">
    <subcellularLocation>
        <location evidence="1">Membrane</location>
        <topology evidence="1">Multi-pass membrane protein</topology>
    </subcellularLocation>
</comment>
<protein>
    <submittedName>
        <fullName evidence="8">B(0,+)-type amino acid transporter 1</fullName>
    </submittedName>
</protein>
<dbReference type="PANTHER" id="PTHR11785">
    <property type="entry name" value="AMINO ACID TRANSPORTER"/>
    <property type="match status" value="1"/>
</dbReference>
<gene>
    <name evidence="8" type="ORF">GRJ2_002021400</name>
</gene>
<dbReference type="GO" id="GO:0016020">
    <property type="term" value="C:membrane"/>
    <property type="evidence" value="ECO:0007669"/>
    <property type="project" value="UniProtKB-SubCell"/>
</dbReference>
<evidence type="ECO:0000256" key="4">
    <source>
        <dbReference type="ARBA" id="ARBA00022989"/>
    </source>
</evidence>
<feature type="transmembrane region" description="Helical" evidence="7">
    <location>
        <begin position="241"/>
        <end position="259"/>
    </location>
</feature>
<keyword evidence="9" id="KW-1185">Reference proteome</keyword>
<dbReference type="EMBL" id="BAAFJT010000013">
    <property type="protein sequence ID" value="GAB0195561.1"/>
    <property type="molecule type" value="Genomic_DNA"/>
</dbReference>
<evidence type="ECO:0000313" key="8">
    <source>
        <dbReference type="EMBL" id="GAB0195561.1"/>
    </source>
</evidence>
<dbReference type="PIRSF" id="PIRSF006060">
    <property type="entry name" value="AA_transporter"/>
    <property type="match status" value="1"/>
</dbReference>
<feature type="transmembrane region" description="Helical" evidence="7">
    <location>
        <begin position="120"/>
        <end position="146"/>
    </location>
</feature>
<keyword evidence="4 7" id="KW-1133">Transmembrane helix</keyword>
<organism evidence="8 9">
    <name type="scientific">Grus japonensis</name>
    <name type="common">Japanese crane</name>
    <name type="synonym">Red-crowned crane</name>
    <dbReference type="NCBI Taxonomy" id="30415"/>
    <lineage>
        <taxon>Eukaryota</taxon>
        <taxon>Metazoa</taxon>
        <taxon>Chordata</taxon>
        <taxon>Craniata</taxon>
        <taxon>Vertebrata</taxon>
        <taxon>Euteleostomi</taxon>
        <taxon>Archelosauria</taxon>
        <taxon>Archosauria</taxon>
        <taxon>Dinosauria</taxon>
        <taxon>Saurischia</taxon>
        <taxon>Theropoda</taxon>
        <taxon>Coelurosauria</taxon>
        <taxon>Aves</taxon>
        <taxon>Neognathae</taxon>
        <taxon>Neoaves</taxon>
        <taxon>Gruiformes</taxon>
        <taxon>Gruidae</taxon>
        <taxon>Grus</taxon>
    </lineage>
</organism>
<accession>A0ABC9XDQ2</accession>
<dbReference type="Gene3D" id="1.20.1740.10">
    <property type="entry name" value="Amino acid/polyamine transporter I"/>
    <property type="match status" value="2"/>
</dbReference>
<evidence type="ECO:0000313" key="9">
    <source>
        <dbReference type="Proteomes" id="UP001623348"/>
    </source>
</evidence>
<dbReference type="InterPro" id="IPR050598">
    <property type="entry name" value="AminoAcid_Transporter"/>
</dbReference>
<proteinExistence type="inferred from homology"/>
<dbReference type="PANTHER" id="PTHR11785:SF354">
    <property type="entry name" value="B(0,+)-TYPE AMINO ACID TRANSPORTER 1"/>
    <property type="match status" value="1"/>
</dbReference>
<reference evidence="8 9" key="1">
    <citation type="submission" date="2024-06" db="EMBL/GenBank/DDBJ databases">
        <title>The draft genome of Grus japonensis, version 3.</title>
        <authorList>
            <person name="Nabeshima K."/>
            <person name="Suzuki S."/>
            <person name="Onuma M."/>
        </authorList>
    </citation>
    <scope>NUCLEOTIDE SEQUENCE [LARGE SCALE GENOMIC DNA]</scope>
    <source>
        <strain evidence="8 9">451A</strain>
    </source>
</reference>
<evidence type="ECO:0000256" key="2">
    <source>
        <dbReference type="ARBA" id="ARBA00007040"/>
    </source>
</evidence>
<feature type="transmembrane region" description="Helical" evidence="7">
    <location>
        <begin position="357"/>
        <end position="378"/>
    </location>
</feature>
<dbReference type="Proteomes" id="UP001623348">
    <property type="component" value="Unassembled WGS sequence"/>
</dbReference>
<feature type="transmembrane region" description="Helical" evidence="7">
    <location>
        <begin position="208"/>
        <end position="229"/>
    </location>
</feature>
<sequence>MGVYPAEGTLIQVSTQQEDGREVLHKLEANRTSCWKKNFCLTIVQVRFQQVNQMGEETLRKRRGEDNRKEDGQSIQSHEPQTMNLQKQVGLISGICMIVGTIIGSGIFVSPKSVLANIGAVGPCLTIWAACGILATLGALCFAELGTMITKSGGEYPYLMEAFGPIPAFLFSWTSLLVTKPSSFAIICLSFAEYASAPFYPGCDPPPVVIKCLAAAAIVVITIVNSLSVKLGSYLQNFLTAAKMIIVTIIIVSGIVLLAQGKTESFKDSFKDSKISVSSIGLAFYNGLWAYDGWNQLNYITEELKNPYRLVYVAGREGHMLKVLSYISVKRLTPAPAIIFYGAIAIIYIIPGDIDTLINYFSFAVWIFYGLTVLALIVMRFTRKELNRPIRVIRQSSICITMQSKTKL</sequence>
<feature type="transmembrane region" description="Helical" evidence="7">
    <location>
        <begin position="89"/>
        <end position="108"/>
    </location>
</feature>
<dbReference type="AlphaFoldDB" id="A0ABC9XDQ2"/>
<evidence type="ECO:0000256" key="5">
    <source>
        <dbReference type="ARBA" id="ARBA00023136"/>
    </source>
</evidence>
<comment type="caution">
    <text evidence="8">The sequence shown here is derived from an EMBL/GenBank/DDBJ whole genome shotgun (WGS) entry which is preliminary data.</text>
</comment>
<evidence type="ECO:0000256" key="1">
    <source>
        <dbReference type="ARBA" id="ARBA00004141"/>
    </source>
</evidence>
<comment type="similarity">
    <text evidence="2">Belongs to the amino acid-polyamine-organocation (APC) superfamily. L-type amino acid transporter (LAT) (TC 2.A.3.8) family.</text>
</comment>
<feature type="compositionally biased region" description="Basic and acidic residues" evidence="6">
    <location>
        <begin position="57"/>
        <end position="72"/>
    </location>
</feature>
<keyword evidence="5 7" id="KW-0472">Membrane</keyword>
<evidence type="ECO:0000256" key="7">
    <source>
        <dbReference type="SAM" id="Phobius"/>
    </source>
</evidence>
<feature type="transmembrane region" description="Helical" evidence="7">
    <location>
        <begin position="332"/>
        <end position="351"/>
    </location>
</feature>
<evidence type="ECO:0000256" key="6">
    <source>
        <dbReference type="SAM" id="MobiDB-lite"/>
    </source>
</evidence>
<feature type="region of interest" description="Disordered" evidence="6">
    <location>
        <begin position="57"/>
        <end position="79"/>
    </location>
</feature>
<keyword evidence="3 7" id="KW-0812">Transmembrane</keyword>
<dbReference type="InterPro" id="IPR002293">
    <property type="entry name" value="AA/rel_permease1"/>
</dbReference>